<sequence length="99" mass="11443">MSLFPFKYAAFRPYYRPRSHRVEVAALGTHGLTVTILFTTTTTTIKKSKQRVSNAKIAILSITAYSGTDLRLAQLSQRRKLHLKYSHLKQRKLHRISKE</sequence>
<dbReference type="AlphaFoldDB" id="A0ABD2APJ8"/>
<evidence type="ECO:0000313" key="2">
    <source>
        <dbReference type="Proteomes" id="UP001607302"/>
    </source>
</evidence>
<dbReference type="EMBL" id="JAUDFV010000141">
    <property type="protein sequence ID" value="KAL2722546.1"/>
    <property type="molecule type" value="Genomic_DNA"/>
</dbReference>
<proteinExistence type="predicted"/>
<reference evidence="1 2" key="1">
    <citation type="journal article" date="2024" name="Ann. Entomol. Soc. Am.">
        <title>Genomic analyses of the southern and eastern yellowjacket wasps (Hymenoptera: Vespidae) reveal evolutionary signatures of social life.</title>
        <authorList>
            <person name="Catto M.A."/>
            <person name="Caine P.B."/>
            <person name="Orr S.E."/>
            <person name="Hunt B.G."/>
            <person name="Goodisman M.A.D."/>
        </authorList>
    </citation>
    <scope>NUCLEOTIDE SEQUENCE [LARGE SCALE GENOMIC DNA]</scope>
    <source>
        <strain evidence="1">233</strain>
        <tissue evidence="1">Head and thorax</tissue>
    </source>
</reference>
<name>A0ABD2APJ8_VESSQ</name>
<evidence type="ECO:0000313" key="1">
    <source>
        <dbReference type="EMBL" id="KAL2722546.1"/>
    </source>
</evidence>
<protein>
    <submittedName>
        <fullName evidence="1">Uncharacterized protein</fullName>
    </submittedName>
</protein>
<organism evidence="1 2">
    <name type="scientific">Vespula squamosa</name>
    <name type="common">Southern yellow jacket</name>
    <name type="synonym">Wasp</name>
    <dbReference type="NCBI Taxonomy" id="30214"/>
    <lineage>
        <taxon>Eukaryota</taxon>
        <taxon>Metazoa</taxon>
        <taxon>Ecdysozoa</taxon>
        <taxon>Arthropoda</taxon>
        <taxon>Hexapoda</taxon>
        <taxon>Insecta</taxon>
        <taxon>Pterygota</taxon>
        <taxon>Neoptera</taxon>
        <taxon>Endopterygota</taxon>
        <taxon>Hymenoptera</taxon>
        <taxon>Apocrita</taxon>
        <taxon>Aculeata</taxon>
        <taxon>Vespoidea</taxon>
        <taxon>Vespidae</taxon>
        <taxon>Vespinae</taxon>
        <taxon>Vespula</taxon>
    </lineage>
</organism>
<accession>A0ABD2APJ8</accession>
<dbReference type="Proteomes" id="UP001607302">
    <property type="component" value="Unassembled WGS sequence"/>
</dbReference>
<comment type="caution">
    <text evidence="1">The sequence shown here is derived from an EMBL/GenBank/DDBJ whole genome shotgun (WGS) entry which is preliminary data.</text>
</comment>
<gene>
    <name evidence="1" type="ORF">V1478_009409</name>
</gene>
<keyword evidence="2" id="KW-1185">Reference proteome</keyword>